<name>A0A0G0H6M8_9BACT</name>
<sequence length="314" mass="33951">MNGSVYTLASYSGSLYAGGWFTEAGGSSAVRIAKWDGSSWTAMGQGANTLVSSMCVYQSRLIVAGSFTMMDNNSALRMIAMWDGNNWSPIIGSPDDAIAKVYTNSTDGFLYVGGFFQYVGNLYSPYLAVWDGNSWSSCSGEISGGNYTGVYAINSSGTNLCVGGDFTDIDNTSYSFFAQRKQGNWISEEDAIDSAVCAIAYYKSEIYVGGIFQNAGVNNVSFIARLTETSSSIEPLDPKKETETEIEGVKISYTGNGIILESSEIGIVRIYDAIGREVKNFHKNDRLLTVNRDDLGSGIFIYKLPGAVGKFVIY</sequence>
<evidence type="ECO:0000313" key="1">
    <source>
        <dbReference type="EMBL" id="KKQ34170.1"/>
    </source>
</evidence>
<dbReference type="Proteomes" id="UP000033876">
    <property type="component" value="Unassembled WGS sequence"/>
</dbReference>
<accession>A0A0G0H6M8</accession>
<dbReference type="EMBL" id="LBTF01000059">
    <property type="protein sequence ID" value="KKQ34170.1"/>
    <property type="molecule type" value="Genomic_DNA"/>
</dbReference>
<proteinExistence type="predicted"/>
<gene>
    <name evidence="1" type="ORF">US50_C0059G0003</name>
</gene>
<evidence type="ECO:0008006" key="3">
    <source>
        <dbReference type="Google" id="ProtNLM"/>
    </source>
</evidence>
<dbReference type="SUPFAM" id="SSF50965">
    <property type="entry name" value="Galactose oxidase, central domain"/>
    <property type="match status" value="1"/>
</dbReference>
<dbReference type="InterPro" id="IPR011043">
    <property type="entry name" value="Gal_Oxase/kelch_b-propeller"/>
</dbReference>
<reference evidence="1 2" key="1">
    <citation type="journal article" date="2015" name="Nature">
        <title>rRNA introns, odd ribosomes, and small enigmatic genomes across a large radiation of phyla.</title>
        <authorList>
            <person name="Brown C.T."/>
            <person name="Hug L.A."/>
            <person name="Thomas B.C."/>
            <person name="Sharon I."/>
            <person name="Castelle C.J."/>
            <person name="Singh A."/>
            <person name="Wilkins M.J."/>
            <person name="Williams K.H."/>
            <person name="Banfield J.F."/>
        </authorList>
    </citation>
    <scope>NUCLEOTIDE SEQUENCE [LARGE SCALE GENOMIC DNA]</scope>
</reference>
<comment type="caution">
    <text evidence="1">The sequence shown here is derived from an EMBL/GenBank/DDBJ whole genome shotgun (WGS) entry which is preliminary data.</text>
</comment>
<organism evidence="1 2">
    <name type="scientific">Candidatus Nomurabacteria bacterium GW2011_GWB1_37_5</name>
    <dbReference type="NCBI Taxonomy" id="1618742"/>
    <lineage>
        <taxon>Bacteria</taxon>
        <taxon>Candidatus Nomuraibacteriota</taxon>
    </lineage>
</organism>
<protein>
    <recommendedName>
        <fullName evidence="3">T9SS type A sorting domain-containing protein</fullName>
    </recommendedName>
</protein>
<evidence type="ECO:0000313" key="2">
    <source>
        <dbReference type="Proteomes" id="UP000033876"/>
    </source>
</evidence>
<dbReference type="AlphaFoldDB" id="A0A0G0H6M8"/>